<comment type="caution">
    <text evidence="1">The sequence shown here is derived from an EMBL/GenBank/DDBJ whole genome shotgun (WGS) entry which is preliminary data.</text>
</comment>
<reference evidence="1 2" key="1">
    <citation type="submission" date="2018-07" db="EMBL/GenBank/DDBJ databases">
        <title>Freshwater and sediment microbial communities from various areas in North America, analyzing microbe dynamics in response to fracking.</title>
        <authorList>
            <person name="Lamendella R."/>
        </authorList>
    </citation>
    <scope>NUCLEOTIDE SEQUENCE [LARGE SCALE GENOMIC DNA]</scope>
    <source>
        <strain evidence="1 2">105B</strain>
    </source>
</reference>
<sequence>MMTLNTLSEKRTDSEARVFWRTGTTKKGILDVKLDFEHEDAALIAELIALQHLLFEKKVFNREPGSGNGYKLVVSKGAIKKLALGKSNKKHAVKFAAFLTNRMKGVAIEVSQSRDLMATPEEQAPEVLHGNREVYARTFDPVETPAMGTILVTQHAVDRYQERITSGDPKKPWASLVGRLMHPELRKIDPGKRVLAHKARKYGNDNKTEYWSHPTSSFVYQVLRESSGEGILVTVYERRDD</sequence>
<accession>A0A368X7W1</accession>
<dbReference type="AlphaFoldDB" id="A0A368X7W1"/>
<protein>
    <submittedName>
        <fullName evidence="1">Uncharacterized protein</fullName>
    </submittedName>
</protein>
<proteinExistence type="predicted"/>
<dbReference type="RefSeq" id="WP_114435192.1">
    <property type="nucleotide sequence ID" value="NZ_QPJI01000016.1"/>
</dbReference>
<evidence type="ECO:0000313" key="1">
    <source>
        <dbReference type="EMBL" id="RCW64091.1"/>
    </source>
</evidence>
<name>A0A368X7W1_MARNT</name>
<evidence type="ECO:0000313" key="2">
    <source>
        <dbReference type="Proteomes" id="UP000253647"/>
    </source>
</evidence>
<dbReference type="EMBL" id="QPJI01000016">
    <property type="protein sequence ID" value="RCW64091.1"/>
    <property type="molecule type" value="Genomic_DNA"/>
</dbReference>
<dbReference type="Proteomes" id="UP000253647">
    <property type="component" value="Unassembled WGS sequence"/>
</dbReference>
<organism evidence="1 2">
    <name type="scientific">Marinobacter nauticus</name>
    <name type="common">Marinobacter hydrocarbonoclasticus</name>
    <name type="synonym">Marinobacter aquaeolei</name>
    <dbReference type="NCBI Taxonomy" id="2743"/>
    <lineage>
        <taxon>Bacteria</taxon>
        <taxon>Pseudomonadati</taxon>
        <taxon>Pseudomonadota</taxon>
        <taxon>Gammaproteobacteria</taxon>
        <taxon>Pseudomonadales</taxon>
        <taxon>Marinobacteraceae</taxon>
        <taxon>Marinobacter</taxon>
    </lineage>
</organism>
<gene>
    <name evidence="1" type="ORF">DET61_116132</name>
</gene>